<keyword evidence="2" id="KW-0597">Phosphoprotein</keyword>
<dbReference type="InterPro" id="IPR020806">
    <property type="entry name" value="PKS_PP-bd"/>
</dbReference>
<protein>
    <recommendedName>
        <fullName evidence="3">Polyketide synthase-like phosphopantetheine-binding domain-containing protein</fullName>
    </recommendedName>
</protein>
<feature type="domain" description="Polyketide synthase-like phosphopantetheine-binding" evidence="3">
    <location>
        <begin position="150"/>
        <end position="222"/>
    </location>
</feature>
<dbReference type="OrthoDB" id="329835at2759"/>
<sequence length="246" mass="26906">MKNSKIFVTVGNQEKREYPLTFSKSQAIGSSSFEIPHFLQDVMCATEGKGIDIVLRSLRGEVLHASWQRVGPFGKMMEIGKRDLIGHGQLRMEKPPSWKLDVRMSIYSNLEVSASLGTPTAGNESLKAFLSAVAADPSILAASSSLDFLSHEIGACLCSFVQTSVEELSVTRSLVAMGIDSLVAIEVRNWWRQALVVLGLEITEIIGSENVEALGKIALERLKAKHSAQAKQDEEIADTYLLMKAP</sequence>
<dbReference type="Gene3D" id="1.10.1200.10">
    <property type="entry name" value="ACP-like"/>
    <property type="match status" value="1"/>
</dbReference>
<reference evidence="4 5" key="1">
    <citation type="journal article" date="2020" name="Genomics">
        <title>Complete, high-quality genomes from long-read metagenomic sequencing of two wolf lichen thalli reveals enigmatic genome architecture.</title>
        <authorList>
            <person name="McKenzie S.K."/>
            <person name="Walston R.F."/>
            <person name="Allen J.L."/>
        </authorList>
    </citation>
    <scope>NUCLEOTIDE SEQUENCE [LARGE SCALE GENOMIC DNA]</scope>
    <source>
        <strain evidence="4">WasteWater2</strain>
    </source>
</reference>
<name>A0A8H6G7F8_9LECA</name>
<dbReference type="GeneID" id="59282242"/>
<evidence type="ECO:0000313" key="5">
    <source>
        <dbReference type="Proteomes" id="UP000578531"/>
    </source>
</evidence>
<dbReference type="SMART" id="SM00823">
    <property type="entry name" value="PKS_PP"/>
    <property type="match status" value="1"/>
</dbReference>
<keyword evidence="5" id="KW-1185">Reference proteome</keyword>
<dbReference type="SUPFAM" id="SSF47336">
    <property type="entry name" value="ACP-like"/>
    <property type="match status" value="1"/>
</dbReference>
<dbReference type="AlphaFoldDB" id="A0A8H6G7F8"/>
<comment type="caution">
    <text evidence="4">The sequence shown here is derived from an EMBL/GenBank/DDBJ whole genome shotgun (WGS) entry which is preliminary data.</text>
</comment>
<dbReference type="RefSeq" id="XP_037171091.1">
    <property type="nucleotide sequence ID" value="XM_037302512.1"/>
</dbReference>
<dbReference type="Proteomes" id="UP000578531">
    <property type="component" value="Unassembled WGS sequence"/>
</dbReference>
<keyword evidence="1" id="KW-0596">Phosphopantetheine</keyword>
<dbReference type="SUPFAM" id="SSF51735">
    <property type="entry name" value="NAD(P)-binding Rossmann-fold domains"/>
    <property type="match status" value="1"/>
</dbReference>
<organism evidence="4 5">
    <name type="scientific">Letharia columbiana</name>
    <dbReference type="NCBI Taxonomy" id="112416"/>
    <lineage>
        <taxon>Eukaryota</taxon>
        <taxon>Fungi</taxon>
        <taxon>Dikarya</taxon>
        <taxon>Ascomycota</taxon>
        <taxon>Pezizomycotina</taxon>
        <taxon>Lecanoromycetes</taxon>
        <taxon>OSLEUM clade</taxon>
        <taxon>Lecanoromycetidae</taxon>
        <taxon>Lecanorales</taxon>
        <taxon>Lecanorineae</taxon>
        <taxon>Parmeliaceae</taxon>
        <taxon>Letharia</taxon>
    </lineage>
</organism>
<dbReference type="InterPro" id="IPR036291">
    <property type="entry name" value="NAD(P)-bd_dom_sf"/>
</dbReference>
<evidence type="ECO:0000256" key="2">
    <source>
        <dbReference type="ARBA" id="ARBA00022553"/>
    </source>
</evidence>
<evidence type="ECO:0000256" key="1">
    <source>
        <dbReference type="ARBA" id="ARBA00022450"/>
    </source>
</evidence>
<dbReference type="Pfam" id="PF00550">
    <property type="entry name" value="PP-binding"/>
    <property type="match status" value="1"/>
</dbReference>
<dbReference type="Gene3D" id="3.90.180.10">
    <property type="entry name" value="Medium-chain alcohol dehydrogenases, catalytic domain"/>
    <property type="match status" value="1"/>
</dbReference>
<accession>A0A8H6G7F8</accession>
<proteinExistence type="predicted"/>
<dbReference type="InterPro" id="IPR036736">
    <property type="entry name" value="ACP-like_sf"/>
</dbReference>
<gene>
    <name evidence="4" type="ORF">HO173_000563</name>
</gene>
<dbReference type="EMBL" id="JACCJC010000001">
    <property type="protein sequence ID" value="KAF6241851.1"/>
    <property type="molecule type" value="Genomic_DNA"/>
</dbReference>
<dbReference type="InterPro" id="IPR009081">
    <property type="entry name" value="PP-bd_ACP"/>
</dbReference>
<evidence type="ECO:0000259" key="3">
    <source>
        <dbReference type="SMART" id="SM00823"/>
    </source>
</evidence>
<dbReference type="GO" id="GO:0031177">
    <property type="term" value="F:phosphopantetheine binding"/>
    <property type="evidence" value="ECO:0007669"/>
    <property type="project" value="InterPro"/>
</dbReference>
<evidence type="ECO:0000313" key="4">
    <source>
        <dbReference type="EMBL" id="KAF6241851.1"/>
    </source>
</evidence>